<comment type="caution">
    <text evidence="2">The sequence shown here is derived from an EMBL/GenBank/DDBJ whole genome shotgun (WGS) entry which is preliminary data.</text>
</comment>
<gene>
    <name evidence="2" type="ORF">K461DRAFT_312343</name>
</gene>
<reference evidence="2" key="1">
    <citation type="journal article" date="2020" name="Stud. Mycol.">
        <title>101 Dothideomycetes genomes: a test case for predicting lifestyles and emergence of pathogens.</title>
        <authorList>
            <person name="Haridas S."/>
            <person name="Albert R."/>
            <person name="Binder M."/>
            <person name="Bloem J."/>
            <person name="Labutti K."/>
            <person name="Salamov A."/>
            <person name="Andreopoulos B."/>
            <person name="Baker S."/>
            <person name="Barry K."/>
            <person name="Bills G."/>
            <person name="Bluhm B."/>
            <person name="Cannon C."/>
            <person name="Castanera R."/>
            <person name="Culley D."/>
            <person name="Daum C."/>
            <person name="Ezra D."/>
            <person name="Gonzalez J."/>
            <person name="Henrissat B."/>
            <person name="Kuo A."/>
            <person name="Liang C."/>
            <person name="Lipzen A."/>
            <person name="Lutzoni F."/>
            <person name="Magnuson J."/>
            <person name="Mondo S."/>
            <person name="Nolan M."/>
            <person name="Ohm R."/>
            <person name="Pangilinan J."/>
            <person name="Park H.-J."/>
            <person name="Ramirez L."/>
            <person name="Alfaro M."/>
            <person name="Sun H."/>
            <person name="Tritt A."/>
            <person name="Yoshinaga Y."/>
            <person name="Zwiers L.-H."/>
            <person name="Turgeon B."/>
            <person name="Goodwin S."/>
            <person name="Spatafora J."/>
            <person name="Crous P."/>
            <person name="Grigoriev I."/>
        </authorList>
    </citation>
    <scope>NUCLEOTIDE SEQUENCE</scope>
    <source>
        <strain evidence="2">CBS 260.36</strain>
    </source>
</reference>
<dbReference type="OrthoDB" id="4388755at2759"/>
<dbReference type="Pfam" id="PF10528">
    <property type="entry name" value="GLEYA"/>
    <property type="match status" value="1"/>
</dbReference>
<keyword evidence="3" id="KW-1185">Reference proteome</keyword>
<dbReference type="EMBL" id="ML996084">
    <property type="protein sequence ID" value="KAF2154449.1"/>
    <property type="molecule type" value="Genomic_DNA"/>
</dbReference>
<accession>A0A9P4J447</accession>
<evidence type="ECO:0000313" key="2">
    <source>
        <dbReference type="EMBL" id="KAF2154449.1"/>
    </source>
</evidence>
<feature type="domain" description="GLEYA adhesin" evidence="1">
    <location>
        <begin position="331"/>
        <end position="406"/>
    </location>
</feature>
<evidence type="ECO:0000259" key="1">
    <source>
        <dbReference type="Pfam" id="PF10528"/>
    </source>
</evidence>
<protein>
    <recommendedName>
        <fullName evidence="1">GLEYA adhesin domain-containing protein</fullName>
    </recommendedName>
</protein>
<dbReference type="Gene3D" id="2.60.120.1560">
    <property type="match status" value="1"/>
</dbReference>
<dbReference type="AlphaFoldDB" id="A0A9P4J447"/>
<organism evidence="2 3">
    <name type="scientific">Myriangium duriaei CBS 260.36</name>
    <dbReference type="NCBI Taxonomy" id="1168546"/>
    <lineage>
        <taxon>Eukaryota</taxon>
        <taxon>Fungi</taxon>
        <taxon>Dikarya</taxon>
        <taxon>Ascomycota</taxon>
        <taxon>Pezizomycotina</taxon>
        <taxon>Dothideomycetes</taxon>
        <taxon>Dothideomycetidae</taxon>
        <taxon>Myriangiales</taxon>
        <taxon>Myriangiaceae</taxon>
        <taxon>Myriangium</taxon>
    </lineage>
</organism>
<evidence type="ECO:0000313" key="3">
    <source>
        <dbReference type="Proteomes" id="UP000799439"/>
    </source>
</evidence>
<proteinExistence type="predicted"/>
<dbReference type="InterPro" id="IPR018871">
    <property type="entry name" value="GLEYA_adhesin_domain"/>
</dbReference>
<sequence length="430" mass="46782">MRLILQSKFEMRHLQLRERRRILTTVTVTQPAVTITRRTVTITKTAVTVSASPVTVAKSMTVTVSAATVIKTAPASTVTVSTTISGYASTVVYTDVAVSTKTVDIPISGSNITEIRTSYVTDMLVSTVTNDLISTVTSNIVSISTLISDIIKTSTVIDDVTVVRTNNIVSFSNLTSDITKVTTVTATKDVTVFETDDVTVVRTSDVTKISSATVTRDVTVVQTDDVTIIQTDYITVARTNNIVSISTVVSTAAAPFNPDAEPTGISWDWYNVSSLKSSWFSSTKQPWDYTLLNDLPINGSGILSTSMGVDYDDSSSTATVYGVVMPSDYIALMHYSRLKCGVSGIYTFSLSVVDDNWALWIGEVANLSQPEATVATVHCDKGSYIAFRWLYAQFGGFARFYPQIQDSYGNTLVSEQSVDPTRFDFMYTVD</sequence>
<name>A0A9P4J447_9PEZI</name>
<dbReference type="Proteomes" id="UP000799439">
    <property type="component" value="Unassembled WGS sequence"/>
</dbReference>